<dbReference type="RefSeq" id="XP_008476723.1">
    <property type="nucleotide sequence ID" value="XM_008478501.3"/>
</dbReference>
<keyword evidence="4" id="KW-0378">Hydrolase</keyword>
<comment type="function">
    <text evidence="6">Deoxyribonuclease which catalyzes (in vitro) the decatenation of kinetoplast DNA, which are circular DNA catenated to each other, producing linear DNA molecules. Plays an important role in chromosomal segregation and cell cycle progression during eye development probably via its DNA decatenation activity.</text>
</comment>
<dbReference type="GO" id="GO:0005829">
    <property type="term" value="C:cytosol"/>
    <property type="evidence" value="ECO:0007669"/>
    <property type="project" value="TreeGrafter"/>
</dbReference>
<dbReference type="GeneID" id="103513656"/>
<proteinExistence type="inferred from homology"/>
<dbReference type="AlphaFoldDB" id="A0A1S3D8N3"/>
<name>A0A1S3D8N3_DIACI</name>
<keyword evidence="3" id="KW-0479">Metal-binding</keyword>
<dbReference type="Proteomes" id="UP000079169">
    <property type="component" value="Unplaced"/>
</dbReference>
<evidence type="ECO:0000256" key="4">
    <source>
        <dbReference type="ARBA" id="ARBA00022801"/>
    </source>
</evidence>
<dbReference type="PANTHER" id="PTHR10060:SF15">
    <property type="entry name" value="DEOXYRIBONUCLEASE TATDN1"/>
    <property type="match status" value="1"/>
</dbReference>
<keyword evidence="7" id="KW-1185">Reference proteome</keyword>
<dbReference type="Pfam" id="PF01026">
    <property type="entry name" value="TatD_DNase"/>
    <property type="match status" value="1"/>
</dbReference>
<dbReference type="InterPro" id="IPR032466">
    <property type="entry name" value="Metal_Hydrolase"/>
</dbReference>
<dbReference type="STRING" id="121845.A0A1S3D8N3"/>
<accession>A0A1S3D8N3</accession>
<protein>
    <recommendedName>
        <fullName evidence="5">Deoxyribonuclease TATDN1</fullName>
    </recommendedName>
</protein>
<evidence type="ECO:0000313" key="7">
    <source>
        <dbReference type="Proteomes" id="UP000079169"/>
    </source>
</evidence>
<evidence type="ECO:0000256" key="6">
    <source>
        <dbReference type="ARBA" id="ARBA00045223"/>
    </source>
</evidence>
<evidence type="ECO:0000313" key="8">
    <source>
        <dbReference type="RefSeq" id="XP_008476723.1"/>
    </source>
</evidence>
<dbReference type="PANTHER" id="PTHR10060">
    <property type="entry name" value="TATD FAMILY DEOXYRIBONUCLEASE"/>
    <property type="match status" value="1"/>
</dbReference>
<evidence type="ECO:0000256" key="1">
    <source>
        <dbReference type="ARBA" id="ARBA00009275"/>
    </source>
</evidence>
<keyword evidence="2" id="KW-0540">Nuclease</keyword>
<dbReference type="KEGG" id="dci:103513656"/>
<evidence type="ECO:0000256" key="3">
    <source>
        <dbReference type="ARBA" id="ARBA00022723"/>
    </source>
</evidence>
<evidence type="ECO:0000256" key="5">
    <source>
        <dbReference type="ARBA" id="ARBA00039767"/>
    </source>
</evidence>
<organism evidence="7 8">
    <name type="scientific">Diaphorina citri</name>
    <name type="common">Asian citrus psyllid</name>
    <dbReference type="NCBI Taxonomy" id="121845"/>
    <lineage>
        <taxon>Eukaryota</taxon>
        <taxon>Metazoa</taxon>
        <taxon>Ecdysozoa</taxon>
        <taxon>Arthropoda</taxon>
        <taxon>Hexapoda</taxon>
        <taxon>Insecta</taxon>
        <taxon>Pterygota</taxon>
        <taxon>Neoptera</taxon>
        <taxon>Paraneoptera</taxon>
        <taxon>Hemiptera</taxon>
        <taxon>Sternorrhyncha</taxon>
        <taxon>Psylloidea</taxon>
        <taxon>Psyllidae</taxon>
        <taxon>Diaphorininae</taxon>
        <taxon>Diaphorina</taxon>
    </lineage>
</organism>
<dbReference type="PaxDb" id="121845-A0A1S3D8N3"/>
<gene>
    <name evidence="8" type="primary">LOC103513656</name>
</gene>
<sequence length="151" mass="16664">MSESSSSNNNNELTKLTNCFDNYVLIDVGANLTNRKFGRDLESVVQRAKDSGVQKIIAIGSSLKSSKEALRLARIYPGMVYSTAGIHPHEAKSWDEDYIDQLRDLVSNSECVGIGECGLDYSRDFSTPTTQEMVFEKQAALLCPSCSDRAQ</sequence>
<dbReference type="Gene3D" id="3.20.20.140">
    <property type="entry name" value="Metal-dependent hydrolases"/>
    <property type="match status" value="1"/>
</dbReference>
<dbReference type="OMA" id="MASKLHY"/>
<dbReference type="GO" id="GO:0046872">
    <property type="term" value="F:metal ion binding"/>
    <property type="evidence" value="ECO:0007669"/>
    <property type="project" value="UniProtKB-KW"/>
</dbReference>
<reference evidence="8" key="1">
    <citation type="submission" date="2025-08" db="UniProtKB">
        <authorList>
            <consortium name="RefSeq"/>
        </authorList>
    </citation>
    <scope>IDENTIFICATION</scope>
</reference>
<comment type="similarity">
    <text evidence="1">Belongs to the metallo-dependent hydrolases superfamily. TatD-type hydrolase family.</text>
</comment>
<dbReference type="SUPFAM" id="SSF51556">
    <property type="entry name" value="Metallo-dependent hydrolases"/>
    <property type="match status" value="1"/>
</dbReference>
<dbReference type="GO" id="GO:0008310">
    <property type="term" value="F:single-stranded DNA 3'-5' DNA exonuclease activity"/>
    <property type="evidence" value="ECO:0007669"/>
    <property type="project" value="TreeGrafter"/>
</dbReference>
<evidence type="ECO:0000256" key="2">
    <source>
        <dbReference type="ARBA" id="ARBA00022722"/>
    </source>
</evidence>
<dbReference type="InterPro" id="IPR050891">
    <property type="entry name" value="TatD-type_Hydrolase"/>
</dbReference>
<dbReference type="InterPro" id="IPR001130">
    <property type="entry name" value="TatD-like"/>
</dbReference>